<reference evidence="11 12" key="1">
    <citation type="submission" date="2016-11" db="EMBL/GenBank/DDBJ databases">
        <authorList>
            <person name="Jaros S."/>
            <person name="Januszkiewicz K."/>
            <person name="Wedrychowicz H."/>
        </authorList>
    </citation>
    <scope>NUCLEOTIDE SEQUENCE [LARGE SCALE GENOMIC DNA]</scope>
</reference>
<protein>
    <submittedName>
        <fullName evidence="11">BQ5605_C005g03373 protein</fullName>
    </submittedName>
</protein>
<dbReference type="PANTHER" id="PTHR37994">
    <property type="entry name" value="ARAE_2_N DOMAIN-CONTAINING PROTEIN-RELATED"/>
    <property type="match status" value="1"/>
</dbReference>
<dbReference type="AlphaFoldDB" id="A0A2X0P5V8"/>
<feature type="domain" description="DUF2421" evidence="8">
    <location>
        <begin position="856"/>
        <end position="1110"/>
    </location>
</feature>
<gene>
    <name evidence="11" type="primary">BQ5605_C005g03373</name>
    <name evidence="11" type="ORF">BQ5605_C005G03373</name>
</gene>
<feature type="coiled-coil region" evidence="5">
    <location>
        <begin position="499"/>
        <end position="526"/>
    </location>
</feature>
<organism evidence="11 12">
    <name type="scientific">Microbotryum silenes-dioicae</name>
    <dbReference type="NCBI Taxonomy" id="796604"/>
    <lineage>
        <taxon>Eukaryota</taxon>
        <taxon>Fungi</taxon>
        <taxon>Dikarya</taxon>
        <taxon>Basidiomycota</taxon>
        <taxon>Pucciniomycotina</taxon>
        <taxon>Microbotryomycetes</taxon>
        <taxon>Microbotryales</taxon>
        <taxon>Microbotryaceae</taxon>
        <taxon>Microbotryum</taxon>
    </lineage>
</organism>
<feature type="transmembrane region" description="Helical" evidence="7">
    <location>
        <begin position="130"/>
        <end position="150"/>
    </location>
</feature>
<dbReference type="InterPro" id="IPR018823">
    <property type="entry name" value="ArAE_2_N"/>
</dbReference>
<feature type="transmembrane region" description="Helical" evidence="7">
    <location>
        <begin position="692"/>
        <end position="710"/>
    </location>
</feature>
<name>A0A2X0P5V8_9BASI</name>
<evidence type="ECO:0000256" key="5">
    <source>
        <dbReference type="SAM" id="Coils"/>
    </source>
</evidence>
<dbReference type="Proteomes" id="UP000249464">
    <property type="component" value="Unassembled WGS sequence"/>
</dbReference>
<proteinExistence type="predicted"/>
<evidence type="ECO:0000256" key="2">
    <source>
        <dbReference type="ARBA" id="ARBA00022692"/>
    </source>
</evidence>
<dbReference type="InterPro" id="IPR018820">
    <property type="entry name" value="BRE4-related_DUF2421"/>
</dbReference>
<feature type="transmembrane region" description="Helical" evidence="7">
    <location>
        <begin position="748"/>
        <end position="765"/>
    </location>
</feature>
<comment type="subcellular location">
    <subcellularLocation>
        <location evidence="1">Membrane</location>
        <topology evidence="1">Multi-pass membrane protein</topology>
    </subcellularLocation>
</comment>
<dbReference type="Pfam" id="PF10334">
    <property type="entry name" value="BRE4"/>
    <property type="match status" value="1"/>
</dbReference>
<keyword evidence="2 7" id="KW-0812">Transmembrane</keyword>
<evidence type="ECO:0000259" key="10">
    <source>
        <dbReference type="Pfam" id="PF13515"/>
    </source>
</evidence>
<keyword evidence="5" id="KW-0175">Coiled coil</keyword>
<dbReference type="STRING" id="796604.A0A2X0P5V8"/>
<feature type="domain" description="Integral membrane bound transporter" evidence="10">
    <location>
        <begin position="712"/>
        <end position="850"/>
    </location>
</feature>
<feature type="transmembrane region" description="Helical" evidence="7">
    <location>
        <begin position="771"/>
        <end position="789"/>
    </location>
</feature>
<feature type="transmembrane region" description="Helical" evidence="7">
    <location>
        <begin position="247"/>
        <end position="267"/>
    </location>
</feature>
<keyword evidence="12" id="KW-1185">Reference proteome</keyword>
<evidence type="ECO:0000259" key="8">
    <source>
        <dbReference type="Pfam" id="PF10334"/>
    </source>
</evidence>
<evidence type="ECO:0000256" key="3">
    <source>
        <dbReference type="ARBA" id="ARBA00022989"/>
    </source>
</evidence>
<dbReference type="Pfam" id="PF13515">
    <property type="entry name" value="FUSC_2"/>
    <property type="match status" value="1"/>
</dbReference>
<accession>A0A2X0P5V8</accession>
<dbReference type="Pfam" id="PF10337">
    <property type="entry name" value="ArAE_2_N"/>
    <property type="match status" value="1"/>
</dbReference>
<evidence type="ECO:0000256" key="7">
    <source>
        <dbReference type="SAM" id="Phobius"/>
    </source>
</evidence>
<evidence type="ECO:0000256" key="4">
    <source>
        <dbReference type="ARBA" id="ARBA00023136"/>
    </source>
</evidence>
<feature type="compositionally biased region" description="Basic and acidic residues" evidence="6">
    <location>
        <begin position="7"/>
        <end position="29"/>
    </location>
</feature>
<evidence type="ECO:0000256" key="6">
    <source>
        <dbReference type="SAM" id="MobiDB-lite"/>
    </source>
</evidence>
<feature type="domain" description="Putative ER transporter 6TM N-terminal" evidence="9">
    <location>
        <begin position="105"/>
        <end position="527"/>
    </location>
</feature>
<feature type="transmembrane region" description="Helical" evidence="7">
    <location>
        <begin position="837"/>
        <end position="855"/>
    </location>
</feature>
<evidence type="ECO:0000259" key="9">
    <source>
        <dbReference type="Pfam" id="PF10337"/>
    </source>
</evidence>
<dbReference type="EMBL" id="FQNC01000047">
    <property type="protein sequence ID" value="SGY74633.1"/>
    <property type="molecule type" value="Genomic_DNA"/>
</dbReference>
<sequence length="1125" mass="123964">MRAVDTGTKDGADHKQGDTGDFGQHDQETASKPGWRSKVTYPLFAAPLDGTFRHPTFKGLVTTMKIPAESANRYCLLPLFPAPKPPGTHSLLVQNHNRAKWRARKSLARGALVLLGAFIIVLEPKSLTRLGNAAFFGCIAAIMIPANLPVMMVLSVGFLLVFGMCLGWAWSCAAMAAAARARSQALLGSEVKSFRVANANAQNIDALYRVAIFQGQFLDWRSTLIIGVFFVVGSFALGLMRANAPKLMVASIFGTIVMDVMLSYGPLFPSANYTLAYNFLLPTGCFLGIAAAGSVLIFPESINSTWTTSLVDTCLTPVYERIALFSKLLRTPPPSSTSTAWIDQHDAWNNNAMAIAIGVNALLGGMGTMELEASVGRMSAKDYYSLKPLLEELASRSLGLGSLYRGLESQALRTLRDTKGIIDLQAKLQHPIGREAPYLNQLRSKIFAAEDKHAHSIATLLPRFANAVDPLLIAMDEALLGAMTWLSVANTSRWKRLKSDQVAADYEAQRERVAALERAMEEYRTTRRLEIFAPFQKFFDLETGRPRAELKFSPISLMQVLSVSDALVGYATTILNLVARLSELEHKRRVNKLWMPTGLRKIGKLAFSRHRSQIDGVTGDGDDPDQVVIPFSDSASTPIDGAEKEEEELHFFLRQRNEEKKDPDVRAPRNAAQRFGGKLYGIVRWCKTTETIFAIKYAAVGLALWLPQVLKTSAYFTYVNKGLWALITAQTFLSLYAGDQIMATIQKIAGTVVGLLYGMMVWYIGNGRGSNRIGAAASLFVFMLPLLALRNHAPPAQQQMAILTAVTTVLIVGYSWVNGHLATLGGTIGAQLAWRRALLVIIGSVASMIIMLFPGHQSSRLLVRKTHATCIGEIGRIYMALLSHWIAEDRHDAKKHSSEELVQPRPEATSLEFDAFTPAIQKEAREILLAIWAKLIGTTQHIKESRYELSLRGDWPAAEYKSLLRAQVIMMQVLGSLGLGLVRLEPAWRKMLIRSTAFLHPNLISDVSSTFALLSLALREGAPLPQATPGPLLDRLLYHDKRLKTSSDEASNQILHSADGARLGDFELTWTILRDERFGTYSSTIVSLGSLLLTLDDAETAVKALVGEVYMPGYDYLMDRARQEF</sequence>
<evidence type="ECO:0000256" key="1">
    <source>
        <dbReference type="ARBA" id="ARBA00004141"/>
    </source>
</evidence>
<evidence type="ECO:0000313" key="11">
    <source>
        <dbReference type="EMBL" id="SGY74633.1"/>
    </source>
</evidence>
<feature type="transmembrane region" description="Helical" evidence="7">
    <location>
        <begin position="157"/>
        <end position="179"/>
    </location>
</feature>
<feature type="transmembrane region" description="Helical" evidence="7">
    <location>
        <begin position="220"/>
        <end position="240"/>
    </location>
</feature>
<keyword evidence="4 7" id="KW-0472">Membrane</keyword>
<dbReference type="PANTHER" id="PTHR37994:SF3">
    <property type="entry name" value="ER TRANSPORTER 6TM N-TERMINAL DOMAIN-CONTAINING PROTEIN"/>
    <property type="match status" value="1"/>
</dbReference>
<feature type="transmembrane region" description="Helical" evidence="7">
    <location>
        <begin position="801"/>
        <end position="817"/>
    </location>
</feature>
<evidence type="ECO:0000313" key="12">
    <source>
        <dbReference type="Proteomes" id="UP000249464"/>
    </source>
</evidence>
<keyword evidence="3 7" id="KW-1133">Transmembrane helix</keyword>
<dbReference type="InterPro" id="IPR049453">
    <property type="entry name" value="Memb_transporter_dom"/>
</dbReference>
<feature type="transmembrane region" description="Helical" evidence="7">
    <location>
        <begin position="279"/>
        <end position="298"/>
    </location>
</feature>
<feature type="region of interest" description="Disordered" evidence="6">
    <location>
        <begin position="1"/>
        <end position="33"/>
    </location>
</feature>
<feature type="transmembrane region" description="Helical" evidence="7">
    <location>
        <begin position="106"/>
        <end position="124"/>
    </location>
</feature>
<dbReference type="GO" id="GO:0016020">
    <property type="term" value="C:membrane"/>
    <property type="evidence" value="ECO:0007669"/>
    <property type="project" value="UniProtKB-SubCell"/>
</dbReference>